<keyword evidence="6" id="KW-1133">Transmembrane helix</keyword>
<evidence type="ECO:0000313" key="7">
    <source>
        <dbReference type="EMBL" id="KAJ1699543.1"/>
    </source>
</evidence>
<keyword evidence="2" id="KW-0378">Hydrolase</keyword>
<feature type="transmembrane region" description="Helical" evidence="6">
    <location>
        <begin position="445"/>
        <end position="463"/>
    </location>
</feature>
<comment type="caution">
    <text evidence="7">The sequence shown here is derived from an EMBL/GenBank/DDBJ whole genome shotgun (WGS) entry which is preliminary data.</text>
</comment>
<feature type="region of interest" description="Disordered" evidence="5">
    <location>
        <begin position="1"/>
        <end position="21"/>
    </location>
</feature>
<keyword evidence="4" id="KW-0547">Nucleotide-binding</keyword>
<dbReference type="Gene3D" id="3.30.420.40">
    <property type="match status" value="1"/>
</dbReference>
<proteinExistence type="inferred from homology"/>
<dbReference type="Proteomes" id="UP001151287">
    <property type="component" value="Unassembled WGS sequence"/>
</dbReference>
<feature type="active site" description="Proton acceptor" evidence="3">
    <location>
        <position position="180"/>
    </location>
</feature>
<sequence length="488" mass="54057">MAMIDRYKTSRRSPSPTRLPQKPRTTIALALLATALILLFLSFSPYRTNTTPGPLFGVIIDAGSSGSRIHVFAFSQQEGSLPLLDLNRTAALRTSPGLSSFVDEPVKAGDSLEELIWFAKQNVGQDSVGSTEIRLMATAGLRLVDGDVREKILESCRGVLRESGFIFEDDWASVIPGYDEGLYAWTAANYALGKLGGDPQKTIGIIELGGASAQLTFVSDEVLPTDYMHILKLGKTTYNLYSNSFLHFGQNSAEQSLHELLKSGSIKSTGDPCMPKGYSYEKEMFEIKGTGNFTECQSVSFDLLRNGKENCTFQECRIGSAFVPDLQGHFLATENFFFTTKFFKLDRKSPLSHISSAGEKFCGEDWVTLKERYSSTDEEELARYCFSSAYIVAFLHDSLGIPMDATRIEFANEVGDIRAEWALGAFIVQRMASISKNSASIFKSTLAPVFLISSLSLFIYLSVAKYRRPQTKTIYDLEKGRYIVTRVA</sequence>
<dbReference type="GO" id="GO:0005524">
    <property type="term" value="F:ATP binding"/>
    <property type="evidence" value="ECO:0007669"/>
    <property type="project" value="UniProtKB-KW"/>
</dbReference>
<evidence type="ECO:0000256" key="4">
    <source>
        <dbReference type="PIRSR" id="PIRSR600407-2"/>
    </source>
</evidence>
<comment type="similarity">
    <text evidence="1">Belongs to the GDA1/CD39 NTPase family.</text>
</comment>
<dbReference type="InterPro" id="IPR000407">
    <property type="entry name" value="GDA1_CD39_NTPase"/>
</dbReference>
<keyword evidence="4" id="KW-0067">ATP-binding</keyword>
<evidence type="ECO:0000256" key="1">
    <source>
        <dbReference type="ARBA" id="ARBA00009283"/>
    </source>
</evidence>
<keyword evidence="6" id="KW-0472">Membrane</keyword>
<dbReference type="Pfam" id="PF01150">
    <property type="entry name" value="GDA1_CD39"/>
    <property type="match status" value="1"/>
</dbReference>
<keyword evidence="6" id="KW-0812">Transmembrane</keyword>
<dbReference type="EMBL" id="JAMQYH010000002">
    <property type="protein sequence ID" value="KAJ1699543.1"/>
    <property type="molecule type" value="Genomic_DNA"/>
</dbReference>
<dbReference type="GO" id="GO:0017110">
    <property type="term" value="F:nucleoside diphosphate phosphatase activity"/>
    <property type="evidence" value="ECO:0007669"/>
    <property type="project" value="TreeGrafter"/>
</dbReference>
<keyword evidence="8" id="KW-1185">Reference proteome</keyword>
<organism evidence="7 8">
    <name type="scientific">Rhynchospora breviuscula</name>
    <dbReference type="NCBI Taxonomy" id="2022672"/>
    <lineage>
        <taxon>Eukaryota</taxon>
        <taxon>Viridiplantae</taxon>
        <taxon>Streptophyta</taxon>
        <taxon>Embryophyta</taxon>
        <taxon>Tracheophyta</taxon>
        <taxon>Spermatophyta</taxon>
        <taxon>Magnoliopsida</taxon>
        <taxon>Liliopsida</taxon>
        <taxon>Poales</taxon>
        <taxon>Cyperaceae</taxon>
        <taxon>Cyperoideae</taxon>
        <taxon>Rhynchosporeae</taxon>
        <taxon>Rhynchospora</taxon>
    </lineage>
</organism>
<evidence type="ECO:0000256" key="5">
    <source>
        <dbReference type="SAM" id="MobiDB-lite"/>
    </source>
</evidence>
<protein>
    <recommendedName>
        <fullName evidence="9">Apyrase 6</fullName>
    </recommendedName>
</protein>
<evidence type="ECO:0000256" key="6">
    <source>
        <dbReference type="SAM" id="Phobius"/>
    </source>
</evidence>
<dbReference type="PANTHER" id="PTHR11782">
    <property type="entry name" value="ADENOSINE/GUANOSINE DIPHOSPHATASE"/>
    <property type="match status" value="1"/>
</dbReference>
<feature type="binding site" evidence="4">
    <location>
        <begin position="210"/>
        <end position="214"/>
    </location>
    <ligand>
        <name>ATP</name>
        <dbReference type="ChEBI" id="CHEBI:30616"/>
    </ligand>
</feature>
<accession>A0A9Q0CT68</accession>
<gene>
    <name evidence="7" type="ORF">LUZ63_008055</name>
</gene>
<name>A0A9Q0CT68_9POAL</name>
<dbReference type="AlphaFoldDB" id="A0A9Q0CT68"/>
<evidence type="ECO:0008006" key="9">
    <source>
        <dbReference type="Google" id="ProtNLM"/>
    </source>
</evidence>
<dbReference type="Gene3D" id="3.30.420.150">
    <property type="entry name" value="Exopolyphosphatase. Domain 2"/>
    <property type="match status" value="1"/>
</dbReference>
<dbReference type="OrthoDB" id="6372431at2759"/>
<evidence type="ECO:0000256" key="2">
    <source>
        <dbReference type="ARBA" id="ARBA00022801"/>
    </source>
</evidence>
<dbReference type="PANTHER" id="PTHR11782:SF3">
    <property type="entry name" value="APYRASE 6-RELATED"/>
    <property type="match status" value="1"/>
</dbReference>
<dbReference type="GO" id="GO:0009134">
    <property type="term" value="P:nucleoside diphosphate catabolic process"/>
    <property type="evidence" value="ECO:0007669"/>
    <property type="project" value="TreeGrafter"/>
</dbReference>
<evidence type="ECO:0000256" key="3">
    <source>
        <dbReference type="PIRSR" id="PIRSR600407-1"/>
    </source>
</evidence>
<dbReference type="GO" id="GO:0016020">
    <property type="term" value="C:membrane"/>
    <property type="evidence" value="ECO:0007669"/>
    <property type="project" value="TreeGrafter"/>
</dbReference>
<reference evidence="7" key="1">
    <citation type="journal article" date="2022" name="Cell">
        <title>Repeat-based holocentromeres influence genome architecture and karyotype evolution.</title>
        <authorList>
            <person name="Hofstatter P.G."/>
            <person name="Thangavel G."/>
            <person name="Lux T."/>
            <person name="Neumann P."/>
            <person name="Vondrak T."/>
            <person name="Novak P."/>
            <person name="Zhang M."/>
            <person name="Costa L."/>
            <person name="Castellani M."/>
            <person name="Scott A."/>
            <person name="Toegelov H."/>
            <person name="Fuchs J."/>
            <person name="Mata-Sucre Y."/>
            <person name="Dias Y."/>
            <person name="Vanzela A.L.L."/>
            <person name="Huettel B."/>
            <person name="Almeida C.C.S."/>
            <person name="Simkova H."/>
            <person name="Souza G."/>
            <person name="Pedrosa-Harand A."/>
            <person name="Macas J."/>
            <person name="Mayer K.F.X."/>
            <person name="Houben A."/>
            <person name="Marques A."/>
        </authorList>
    </citation>
    <scope>NUCLEOTIDE SEQUENCE</scope>
    <source>
        <strain evidence="7">RhyBre1mFocal</strain>
    </source>
</reference>
<evidence type="ECO:0000313" key="8">
    <source>
        <dbReference type="Proteomes" id="UP001151287"/>
    </source>
</evidence>